<dbReference type="AlphaFoldDB" id="A0A974H9Z1"/>
<evidence type="ECO:0000313" key="2">
    <source>
        <dbReference type="Proteomes" id="UP000694892"/>
    </source>
</evidence>
<organism evidence="1 2">
    <name type="scientific">Xenopus laevis</name>
    <name type="common">African clawed frog</name>
    <dbReference type="NCBI Taxonomy" id="8355"/>
    <lineage>
        <taxon>Eukaryota</taxon>
        <taxon>Metazoa</taxon>
        <taxon>Chordata</taxon>
        <taxon>Craniata</taxon>
        <taxon>Vertebrata</taxon>
        <taxon>Euteleostomi</taxon>
        <taxon>Amphibia</taxon>
        <taxon>Batrachia</taxon>
        <taxon>Anura</taxon>
        <taxon>Pipoidea</taxon>
        <taxon>Pipidae</taxon>
        <taxon>Xenopodinae</taxon>
        <taxon>Xenopus</taxon>
        <taxon>Xenopus</taxon>
    </lineage>
</organism>
<dbReference type="EMBL" id="CM004479">
    <property type="protein sequence ID" value="OCT70322.1"/>
    <property type="molecule type" value="Genomic_DNA"/>
</dbReference>
<proteinExistence type="predicted"/>
<protein>
    <submittedName>
        <fullName evidence="1">Uncharacterized protein</fullName>
    </submittedName>
</protein>
<dbReference type="Proteomes" id="UP000694892">
    <property type="component" value="Chromosome 7S"/>
</dbReference>
<feature type="non-terminal residue" evidence="1">
    <location>
        <position position="35"/>
    </location>
</feature>
<evidence type="ECO:0000313" key="1">
    <source>
        <dbReference type="EMBL" id="OCT70322.1"/>
    </source>
</evidence>
<sequence length="35" mass="4313">VDQIDWTDNIWPRHLKDRQTESTNVIQEMQYPKVQ</sequence>
<gene>
    <name evidence="1" type="ORF">XELAEV_180372453mg</name>
</gene>
<accession>A0A974H9Z1</accession>
<name>A0A974H9Z1_XENLA</name>
<feature type="non-terminal residue" evidence="1">
    <location>
        <position position="1"/>
    </location>
</feature>
<dbReference type="Gene3D" id="2.60.120.650">
    <property type="entry name" value="Cupin"/>
    <property type="match status" value="1"/>
</dbReference>
<reference evidence="2" key="1">
    <citation type="journal article" date="2016" name="Nature">
        <title>Genome evolution in the allotetraploid frog Xenopus laevis.</title>
        <authorList>
            <person name="Session A.M."/>
            <person name="Uno Y."/>
            <person name="Kwon T."/>
            <person name="Chapman J.A."/>
            <person name="Toyoda A."/>
            <person name="Takahashi S."/>
            <person name="Fukui A."/>
            <person name="Hikosaka A."/>
            <person name="Suzuki A."/>
            <person name="Kondo M."/>
            <person name="van Heeringen S.J."/>
            <person name="Quigley I."/>
            <person name="Heinz S."/>
            <person name="Ogino H."/>
            <person name="Ochi H."/>
            <person name="Hellsten U."/>
            <person name="Lyons J.B."/>
            <person name="Simakov O."/>
            <person name="Putnam N."/>
            <person name="Stites J."/>
            <person name="Kuroki Y."/>
            <person name="Tanaka T."/>
            <person name="Michiue T."/>
            <person name="Watanabe M."/>
            <person name="Bogdanovic O."/>
            <person name="Lister R."/>
            <person name="Georgiou G."/>
            <person name="Paranjpe S.S."/>
            <person name="van Kruijsbergen I."/>
            <person name="Shu S."/>
            <person name="Carlson J."/>
            <person name="Kinoshita T."/>
            <person name="Ohta Y."/>
            <person name="Mawaribuchi S."/>
            <person name="Jenkins J."/>
            <person name="Grimwood J."/>
            <person name="Schmutz J."/>
            <person name="Mitros T."/>
            <person name="Mozaffari S.V."/>
            <person name="Suzuki Y."/>
            <person name="Haramoto Y."/>
            <person name="Yamamoto T.S."/>
            <person name="Takagi C."/>
            <person name="Heald R."/>
            <person name="Miller K."/>
            <person name="Haudenschild C."/>
            <person name="Kitzman J."/>
            <person name="Nakayama T."/>
            <person name="Izutsu Y."/>
            <person name="Robert J."/>
            <person name="Fortriede J."/>
            <person name="Burns K."/>
            <person name="Lotay V."/>
            <person name="Karimi K."/>
            <person name="Yasuoka Y."/>
            <person name="Dichmann D.S."/>
            <person name="Flajnik M.F."/>
            <person name="Houston D.W."/>
            <person name="Shendure J."/>
            <person name="DuPasquier L."/>
            <person name="Vize P.D."/>
            <person name="Zorn A.M."/>
            <person name="Ito M."/>
            <person name="Marcotte E.M."/>
            <person name="Wallingford J.B."/>
            <person name="Ito Y."/>
            <person name="Asashima M."/>
            <person name="Ueno N."/>
            <person name="Matsuda Y."/>
            <person name="Veenstra G.J."/>
            <person name="Fujiyama A."/>
            <person name="Harland R.M."/>
            <person name="Taira M."/>
            <person name="Rokhsar D.S."/>
        </authorList>
    </citation>
    <scope>NUCLEOTIDE SEQUENCE [LARGE SCALE GENOMIC DNA]</scope>
    <source>
        <strain evidence="2">J</strain>
    </source>
</reference>